<dbReference type="GO" id="GO:0102559">
    <property type="term" value="F:peptide chain release factor N(5)-glutamine methyltransferase activity"/>
    <property type="evidence" value="ECO:0007669"/>
    <property type="project" value="UniProtKB-EC"/>
</dbReference>
<keyword evidence="9" id="KW-1185">Reference proteome</keyword>
<feature type="binding site" evidence="5">
    <location>
        <position position="166"/>
    </location>
    <ligand>
        <name>S-adenosyl-L-methionine</name>
        <dbReference type="ChEBI" id="CHEBI:59789"/>
    </ligand>
</feature>
<evidence type="ECO:0000313" key="8">
    <source>
        <dbReference type="EMBL" id="WFL78895.1"/>
    </source>
</evidence>
<dbReference type="InterPro" id="IPR004556">
    <property type="entry name" value="HemK-like"/>
</dbReference>
<feature type="binding site" evidence="5">
    <location>
        <begin position="184"/>
        <end position="187"/>
    </location>
    <ligand>
        <name>substrate</name>
    </ligand>
</feature>
<dbReference type="RefSeq" id="WP_278017584.1">
    <property type="nucleotide sequence ID" value="NZ_CP121106.1"/>
</dbReference>
<comment type="function">
    <text evidence="5">Methylates the class 1 translation termination release factors RF1/PrfA and RF2/PrfB on the glutamine residue of the universally conserved GGQ motif.</text>
</comment>
<dbReference type="InterPro" id="IPR029063">
    <property type="entry name" value="SAM-dependent_MTases_sf"/>
</dbReference>
<dbReference type="InterPro" id="IPR002052">
    <property type="entry name" value="DNA_methylase_N6_adenine_CS"/>
</dbReference>
<keyword evidence="2 5" id="KW-0808">Transferase</keyword>
<evidence type="ECO:0000256" key="2">
    <source>
        <dbReference type="ARBA" id="ARBA00022679"/>
    </source>
</evidence>
<dbReference type="InterPro" id="IPR007848">
    <property type="entry name" value="Small_mtfrase_dom"/>
</dbReference>
<organism evidence="8 9">
    <name type="scientific">Altererythrobacter arenosus</name>
    <dbReference type="NCBI Taxonomy" id="3032592"/>
    <lineage>
        <taxon>Bacteria</taxon>
        <taxon>Pseudomonadati</taxon>
        <taxon>Pseudomonadota</taxon>
        <taxon>Alphaproteobacteria</taxon>
        <taxon>Sphingomonadales</taxon>
        <taxon>Erythrobacteraceae</taxon>
        <taxon>Altererythrobacter</taxon>
    </lineage>
</organism>
<feature type="binding site" evidence="5">
    <location>
        <position position="184"/>
    </location>
    <ligand>
        <name>S-adenosyl-L-methionine</name>
        <dbReference type="ChEBI" id="CHEBI:59789"/>
    </ligand>
</feature>
<keyword evidence="1 5" id="KW-0489">Methyltransferase</keyword>
<dbReference type="NCBIfam" id="TIGR00536">
    <property type="entry name" value="hemK_fam"/>
    <property type="match status" value="1"/>
</dbReference>
<feature type="domain" description="Release factor glutamine methyltransferase N-terminal" evidence="7">
    <location>
        <begin position="5"/>
        <end position="71"/>
    </location>
</feature>
<evidence type="ECO:0000259" key="6">
    <source>
        <dbReference type="Pfam" id="PF05175"/>
    </source>
</evidence>
<dbReference type="Pfam" id="PF05175">
    <property type="entry name" value="MTS"/>
    <property type="match status" value="1"/>
</dbReference>
<dbReference type="Proteomes" id="UP001215827">
    <property type="component" value="Chromosome"/>
</dbReference>
<sequence length="273" mass="28847">MTVAEAIRDAAQRLSHTSDTARLDAELLMARVLGTGRSEMLLRSMADPAPAGFAELVDRRAAHEPIAYILGQAEFYGRSFLVNPGVLIPRGDSESVVEAALAHAPGAGRVLDLGTGSGALLLTILAERPGLTGVGIDASLAALPVAAANAARLGLAERARMLRGDWRQSGWADDIGRFELVIANPPYVETSAELDPDVRDFEPTSALFSGEEGLDDYRAIIPQLGKLISPGGVAVLEIGRDQGDSVAQIAHDSGFSTTLVRDLAHRPRGLILR</sequence>
<gene>
    <name evidence="5 8" type="primary">prmC</name>
    <name evidence="8" type="ORF">P7228_07475</name>
</gene>
<dbReference type="InterPro" id="IPR040758">
    <property type="entry name" value="PrmC_N"/>
</dbReference>
<dbReference type="Pfam" id="PF17827">
    <property type="entry name" value="PrmC_N"/>
    <property type="match status" value="1"/>
</dbReference>
<dbReference type="EC" id="2.1.1.297" evidence="5"/>
<dbReference type="Gene3D" id="1.10.8.10">
    <property type="entry name" value="DNA helicase RuvA subunit, C-terminal domain"/>
    <property type="match status" value="1"/>
</dbReference>
<dbReference type="EMBL" id="CP121106">
    <property type="protein sequence ID" value="WFL78895.1"/>
    <property type="molecule type" value="Genomic_DNA"/>
</dbReference>
<reference evidence="8 9" key="1">
    <citation type="submission" date="2023-03" db="EMBL/GenBank/DDBJ databases">
        <title>Altererythrobacter sp. CAU 1644 isolated from sand.</title>
        <authorList>
            <person name="Kim W."/>
        </authorList>
    </citation>
    <scope>NUCLEOTIDE SEQUENCE [LARGE SCALE GENOMIC DNA]</scope>
    <source>
        <strain evidence="8 9">CAU 1644</strain>
    </source>
</reference>
<evidence type="ECO:0000256" key="4">
    <source>
        <dbReference type="ARBA" id="ARBA00048391"/>
    </source>
</evidence>
<name>A0ABY8FXD1_9SPHN</name>
<dbReference type="SUPFAM" id="SSF53335">
    <property type="entry name" value="S-adenosyl-L-methionine-dependent methyltransferases"/>
    <property type="match status" value="1"/>
</dbReference>
<proteinExistence type="inferred from homology"/>
<evidence type="ECO:0000259" key="7">
    <source>
        <dbReference type="Pfam" id="PF17827"/>
    </source>
</evidence>
<accession>A0ABY8FXD1</accession>
<feature type="domain" description="Methyltransferase small" evidence="6">
    <location>
        <begin position="106"/>
        <end position="192"/>
    </location>
</feature>
<dbReference type="PROSITE" id="PS00092">
    <property type="entry name" value="N6_MTASE"/>
    <property type="match status" value="1"/>
</dbReference>
<dbReference type="InterPro" id="IPR019874">
    <property type="entry name" value="RF_methyltr_PrmC"/>
</dbReference>
<dbReference type="Gene3D" id="3.40.50.150">
    <property type="entry name" value="Vaccinia Virus protein VP39"/>
    <property type="match status" value="1"/>
</dbReference>
<feature type="binding site" evidence="5">
    <location>
        <begin position="114"/>
        <end position="118"/>
    </location>
    <ligand>
        <name>S-adenosyl-L-methionine</name>
        <dbReference type="ChEBI" id="CHEBI:59789"/>
    </ligand>
</feature>
<evidence type="ECO:0000256" key="5">
    <source>
        <dbReference type="HAMAP-Rule" id="MF_02126"/>
    </source>
</evidence>
<comment type="similarity">
    <text evidence="5">Belongs to the protein N5-glutamine methyltransferase family. PrmC subfamily.</text>
</comment>
<keyword evidence="3 5" id="KW-0949">S-adenosyl-L-methionine</keyword>
<dbReference type="PANTHER" id="PTHR18895:SF74">
    <property type="entry name" value="MTRF1L RELEASE FACTOR GLUTAMINE METHYLTRANSFERASE"/>
    <property type="match status" value="1"/>
</dbReference>
<protein>
    <recommendedName>
        <fullName evidence="5">Release factor glutamine methyltransferase</fullName>
        <shortName evidence="5">RF MTase</shortName>
        <ecNumber evidence="5">2.1.1.297</ecNumber>
    </recommendedName>
    <alternativeName>
        <fullName evidence="5">N5-glutamine methyltransferase PrmC</fullName>
    </alternativeName>
    <alternativeName>
        <fullName evidence="5">Protein-(glutamine-N5) MTase PrmC</fullName>
    </alternativeName>
    <alternativeName>
        <fullName evidence="5">Protein-glutamine N-methyltransferase PrmC</fullName>
    </alternativeName>
</protein>
<evidence type="ECO:0000256" key="1">
    <source>
        <dbReference type="ARBA" id="ARBA00022603"/>
    </source>
</evidence>
<comment type="catalytic activity">
    <reaction evidence="4 5">
        <text>L-glutaminyl-[peptide chain release factor] + S-adenosyl-L-methionine = N(5)-methyl-L-glutaminyl-[peptide chain release factor] + S-adenosyl-L-homocysteine + H(+)</text>
        <dbReference type="Rhea" id="RHEA:42896"/>
        <dbReference type="Rhea" id="RHEA-COMP:10271"/>
        <dbReference type="Rhea" id="RHEA-COMP:10272"/>
        <dbReference type="ChEBI" id="CHEBI:15378"/>
        <dbReference type="ChEBI" id="CHEBI:30011"/>
        <dbReference type="ChEBI" id="CHEBI:57856"/>
        <dbReference type="ChEBI" id="CHEBI:59789"/>
        <dbReference type="ChEBI" id="CHEBI:61891"/>
        <dbReference type="EC" id="2.1.1.297"/>
    </reaction>
</comment>
<dbReference type="PANTHER" id="PTHR18895">
    <property type="entry name" value="HEMK METHYLTRANSFERASE"/>
    <property type="match status" value="1"/>
</dbReference>
<dbReference type="HAMAP" id="MF_02126">
    <property type="entry name" value="RF_methyltr_PrmC"/>
    <property type="match status" value="1"/>
</dbReference>
<dbReference type="InterPro" id="IPR050320">
    <property type="entry name" value="N5-glutamine_MTase"/>
</dbReference>
<dbReference type="NCBIfam" id="TIGR03534">
    <property type="entry name" value="RF_mod_PrmC"/>
    <property type="match status" value="1"/>
</dbReference>
<dbReference type="GO" id="GO:0032259">
    <property type="term" value="P:methylation"/>
    <property type="evidence" value="ECO:0007669"/>
    <property type="project" value="UniProtKB-KW"/>
</dbReference>
<feature type="binding site" evidence="5">
    <location>
        <position position="137"/>
    </location>
    <ligand>
        <name>S-adenosyl-L-methionine</name>
        <dbReference type="ChEBI" id="CHEBI:59789"/>
    </ligand>
</feature>
<evidence type="ECO:0000256" key="3">
    <source>
        <dbReference type="ARBA" id="ARBA00022691"/>
    </source>
</evidence>
<dbReference type="CDD" id="cd02440">
    <property type="entry name" value="AdoMet_MTases"/>
    <property type="match status" value="1"/>
</dbReference>
<evidence type="ECO:0000313" key="9">
    <source>
        <dbReference type="Proteomes" id="UP001215827"/>
    </source>
</evidence>